<organism evidence="1 2">
    <name type="scientific">Brassica cretica</name>
    <name type="common">Mustard</name>
    <dbReference type="NCBI Taxonomy" id="69181"/>
    <lineage>
        <taxon>Eukaryota</taxon>
        <taxon>Viridiplantae</taxon>
        <taxon>Streptophyta</taxon>
        <taxon>Embryophyta</taxon>
        <taxon>Tracheophyta</taxon>
        <taxon>Spermatophyta</taxon>
        <taxon>Magnoliopsida</taxon>
        <taxon>eudicotyledons</taxon>
        <taxon>Gunneridae</taxon>
        <taxon>Pentapetalae</taxon>
        <taxon>rosids</taxon>
        <taxon>malvids</taxon>
        <taxon>Brassicales</taxon>
        <taxon>Brassicaceae</taxon>
        <taxon>Brassiceae</taxon>
        <taxon>Brassica</taxon>
    </lineage>
</organism>
<sequence length="105" mass="11879">MVDLLICCSEHDVSRCFSEHGVTLLMSWRSWPEPVRNLALAAVELMSSGYGRLPSFSLGRSYVLEYFIFLSDLGRFLLVQAGFLIKGRFTFILRQDNSLGLEAGR</sequence>
<evidence type="ECO:0000313" key="2">
    <source>
        <dbReference type="Proteomes" id="UP000266723"/>
    </source>
</evidence>
<keyword evidence="2" id="KW-1185">Reference proteome</keyword>
<reference evidence="1 2" key="1">
    <citation type="journal article" date="2020" name="BMC Genomics">
        <title>Intraspecific diversification of the crop wild relative Brassica cretica Lam. using demographic model selection.</title>
        <authorList>
            <person name="Kioukis A."/>
            <person name="Michalopoulou V.A."/>
            <person name="Briers L."/>
            <person name="Pirintsos S."/>
            <person name="Studholme D.J."/>
            <person name="Pavlidis P."/>
            <person name="Sarris P.F."/>
        </authorList>
    </citation>
    <scope>NUCLEOTIDE SEQUENCE [LARGE SCALE GENOMIC DNA]</scope>
    <source>
        <strain evidence="2">cv. PFS-1207/04</strain>
    </source>
</reference>
<dbReference type="Proteomes" id="UP000266723">
    <property type="component" value="Unassembled WGS sequence"/>
</dbReference>
<protein>
    <submittedName>
        <fullName evidence="1">Uncharacterized protein</fullName>
    </submittedName>
</protein>
<proteinExistence type="predicted"/>
<dbReference type="EMBL" id="QGKV02000299">
    <property type="protein sequence ID" value="KAF3597866.1"/>
    <property type="molecule type" value="Genomic_DNA"/>
</dbReference>
<name>A0ABQ7ELL1_BRACR</name>
<evidence type="ECO:0000313" key="1">
    <source>
        <dbReference type="EMBL" id="KAF3597866.1"/>
    </source>
</evidence>
<gene>
    <name evidence="1" type="ORF">DY000_02020573</name>
</gene>
<accession>A0ABQ7ELL1</accession>
<comment type="caution">
    <text evidence="1">The sequence shown here is derived from an EMBL/GenBank/DDBJ whole genome shotgun (WGS) entry which is preliminary data.</text>
</comment>